<dbReference type="GeneID" id="72528368"/>
<name>A0AAQ3C4R1_EDWPI</name>
<accession>A0AAQ3C4R1</accession>
<evidence type="ECO:0000256" key="1">
    <source>
        <dbReference type="SAM" id="MobiDB-lite"/>
    </source>
</evidence>
<proteinExistence type="predicted"/>
<dbReference type="EMBL" id="CP118390">
    <property type="protein sequence ID" value="WDU92426.1"/>
    <property type="molecule type" value="Genomic_DNA"/>
</dbReference>
<evidence type="ECO:0000313" key="3">
    <source>
        <dbReference type="Proteomes" id="UP001223683"/>
    </source>
</evidence>
<protein>
    <submittedName>
        <fullName evidence="2">Uncharacterized protein</fullName>
    </submittedName>
</protein>
<dbReference type="RefSeq" id="WP_012848357.1">
    <property type="nucleotide sequence ID" value="NC_013508.1"/>
</dbReference>
<dbReference type="AlphaFoldDB" id="A0AAQ3C4R1"/>
<reference evidence="2" key="1">
    <citation type="submission" date="2022-10" db="EMBL/GenBank/DDBJ databases">
        <title>Complete genome of Ep21-8.</title>
        <authorList>
            <person name="Kang Y.-R."/>
            <person name="Kim D.-H."/>
        </authorList>
    </citation>
    <scope>NUCLEOTIDE SEQUENCE</scope>
    <source>
        <strain evidence="2">Ep21-8</strain>
    </source>
</reference>
<evidence type="ECO:0000313" key="2">
    <source>
        <dbReference type="EMBL" id="WDU92426.1"/>
    </source>
</evidence>
<dbReference type="Proteomes" id="UP001223683">
    <property type="component" value="Chromosome"/>
</dbReference>
<sequence length="49" mass="5139">MNETIPNGGEGRSGNNHTETIITNNEAVCGGGVGRSDGENKNSLIRGYF</sequence>
<feature type="region of interest" description="Disordered" evidence="1">
    <location>
        <begin position="27"/>
        <end position="49"/>
    </location>
</feature>
<organism evidence="2 3">
    <name type="scientific">Edwardsiella piscicida</name>
    <dbReference type="NCBI Taxonomy" id="1263550"/>
    <lineage>
        <taxon>Bacteria</taxon>
        <taxon>Pseudomonadati</taxon>
        <taxon>Pseudomonadota</taxon>
        <taxon>Gammaproteobacteria</taxon>
        <taxon>Enterobacterales</taxon>
        <taxon>Hafniaceae</taxon>
        <taxon>Edwardsiella</taxon>
    </lineage>
</organism>
<gene>
    <name evidence="2" type="ORF">PWJ79_07365</name>
</gene>